<evidence type="ECO:0000256" key="5">
    <source>
        <dbReference type="SAM" id="MobiDB-lite"/>
    </source>
</evidence>
<dbReference type="SUPFAM" id="SSF48179">
    <property type="entry name" value="6-phosphogluconate dehydrogenase C-terminal domain-like"/>
    <property type="match status" value="1"/>
</dbReference>
<feature type="domain" description="Pyrroline-5-carboxylate reductase catalytic N-terminal" evidence="7">
    <location>
        <begin position="80"/>
        <end position="150"/>
    </location>
</feature>
<dbReference type="Pfam" id="PF03807">
    <property type="entry name" value="F420_oxidored"/>
    <property type="match status" value="1"/>
</dbReference>
<comment type="catalytic activity">
    <reaction evidence="4">
        <text>L-proline + NADP(+) = (S)-1-pyrroline-5-carboxylate + NADPH + 2 H(+)</text>
        <dbReference type="Rhea" id="RHEA:14109"/>
        <dbReference type="ChEBI" id="CHEBI:15378"/>
        <dbReference type="ChEBI" id="CHEBI:17388"/>
        <dbReference type="ChEBI" id="CHEBI:57783"/>
        <dbReference type="ChEBI" id="CHEBI:58349"/>
        <dbReference type="ChEBI" id="CHEBI:60039"/>
        <dbReference type="EC" id="1.5.1.2"/>
    </reaction>
</comment>
<dbReference type="InterPro" id="IPR000304">
    <property type="entry name" value="Pyrroline-COOH_reductase"/>
</dbReference>
<comment type="similarity">
    <text evidence="1 4">Belongs to the pyrroline-5-carboxylate reductase family.</text>
</comment>
<proteinExistence type="inferred from homology"/>
<feature type="signal peptide" evidence="6">
    <location>
        <begin position="1"/>
        <end position="20"/>
    </location>
</feature>
<comment type="caution">
    <text evidence="9">The sequence shown here is derived from an EMBL/GenBank/DDBJ whole genome shotgun (WGS) entry which is preliminary data.</text>
</comment>
<dbReference type="UniPathway" id="UPA00098">
    <property type="reaction ID" value="UER00361"/>
</dbReference>
<dbReference type="InterPro" id="IPR028939">
    <property type="entry name" value="P5C_Rdtase_cat_N"/>
</dbReference>
<dbReference type="InterPro" id="IPR029036">
    <property type="entry name" value="P5CR_dimer"/>
</dbReference>
<name>A0A8H7F526_AGABI</name>
<keyword evidence="6" id="KW-0732">Signal</keyword>
<dbReference type="InterPro" id="IPR053790">
    <property type="entry name" value="P5CR-like_CS"/>
</dbReference>
<feature type="domain" description="Pyrroline-5-carboxylate reductase dimerisation" evidence="8">
    <location>
        <begin position="215"/>
        <end position="318"/>
    </location>
</feature>
<feature type="chain" id="PRO_5034188393" description="Pyrroline-5-carboxylate reductase" evidence="6">
    <location>
        <begin position="21"/>
        <end position="324"/>
    </location>
</feature>
<keyword evidence="4" id="KW-0028">Amino-acid biosynthesis</keyword>
<dbReference type="Pfam" id="PF14748">
    <property type="entry name" value="P5CR_dimer"/>
    <property type="match status" value="1"/>
</dbReference>
<dbReference type="PANTHER" id="PTHR11645:SF0">
    <property type="entry name" value="PYRROLINE-5-CARBOXYLATE REDUCTASE 3"/>
    <property type="match status" value="1"/>
</dbReference>
<dbReference type="FunFam" id="1.10.3730.10:FF:000001">
    <property type="entry name" value="Pyrroline-5-carboxylate reductase"/>
    <property type="match status" value="1"/>
</dbReference>
<comment type="pathway">
    <text evidence="4">Amino-acid biosynthesis; L-proline biosynthesis; L-proline from L-glutamate 5-semialdehyde: step 1/1.</text>
</comment>
<protein>
    <recommendedName>
        <fullName evidence="4">Pyrroline-5-carboxylate reductase</fullName>
        <ecNumber evidence="4">1.5.1.2</ecNumber>
    </recommendedName>
</protein>
<dbReference type="GO" id="GO:0004735">
    <property type="term" value="F:pyrroline-5-carboxylate reductase activity"/>
    <property type="evidence" value="ECO:0007669"/>
    <property type="project" value="UniProtKB-EC"/>
</dbReference>
<evidence type="ECO:0000256" key="1">
    <source>
        <dbReference type="ARBA" id="ARBA00005525"/>
    </source>
</evidence>
<evidence type="ECO:0000256" key="3">
    <source>
        <dbReference type="ARBA" id="ARBA00023002"/>
    </source>
</evidence>
<keyword evidence="3 4" id="KW-0560">Oxidoreductase</keyword>
<dbReference type="HAMAP" id="MF_01925">
    <property type="entry name" value="P5C_reductase"/>
    <property type="match status" value="1"/>
</dbReference>
<evidence type="ECO:0000256" key="2">
    <source>
        <dbReference type="ARBA" id="ARBA00022857"/>
    </source>
</evidence>
<evidence type="ECO:0000313" key="10">
    <source>
        <dbReference type="Proteomes" id="UP000629468"/>
    </source>
</evidence>
<dbReference type="PROSITE" id="PS00521">
    <property type="entry name" value="P5CR"/>
    <property type="match status" value="1"/>
</dbReference>
<accession>A0A8H7F526</accession>
<dbReference type="AlphaFoldDB" id="A0A8H7F526"/>
<organism evidence="9 10">
    <name type="scientific">Agaricus bisporus var. burnettii</name>
    <dbReference type="NCBI Taxonomy" id="192524"/>
    <lineage>
        <taxon>Eukaryota</taxon>
        <taxon>Fungi</taxon>
        <taxon>Dikarya</taxon>
        <taxon>Basidiomycota</taxon>
        <taxon>Agaricomycotina</taxon>
        <taxon>Agaricomycetes</taxon>
        <taxon>Agaricomycetidae</taxon>
        <taxon>Agaricales</taxon>
        <taxon>Agaricineae</taxon>
        <taxon>Agaricaceae</taxon>
        <taxon>Agaricus</taxon>
    </lineage>
</organism>
<dbReference type="EMBL" id="JABXXO010000005">
    <property type="protein sequence ID" value="KAF7777553.1"/>
    <property type="molecule type" value="Genomic_DNA"/>
</dbReference>
<keyword evidence="2 4" id="KW-0521">NADP</keyword>
<dbReference type="InterPro" id="IPR036291">
    <property type="entry name" value="NAD(P)-bd_dom_sf"/>
</dbReference>
<dbReference type="Proteomes" id="UP000629468">
    <property type="component" value="Unassembled WGS sequence"/>
</dbReference>
<reference evidence="9 10" key="1">
    <citation type="journal article" name="Sci. Rep.">
        <title>Telomere-to-telomere assembled and centromere annotated genomes of the two main subspecies of the button mushroom Agaricus bisporus reveal especially polymorphic chromosome ends.</title>
        <authorList>
            <person name="Sonnenberg A.S.M."/>
            <person name="Sedaghat-Telgerd N."/>
            <person name="Lavrijssen B."/>
            <person name="Ohm R.A."/>
            <person name="Hendrickx P.M."/>
            <person name="Scholtmeijer K."/>
            <person name="Baars J.J.P."/>
            <person name="van Peer A."/>
        </authorList>
    </citation>
    <scope>NUCLEOTIDE SEQUENCE [LARGE SCALE GENOMIC DNA]</scope>
    <source>
        <strain evidence="9 10">H119_p4</strain>
    </source>
</reference>
<feature type="compositionally biased region" description="Low complexity" evidence="5">
    <location>
        <begin position="33"/>
        <end position="47"/>
    </location>
</feature>
<sequence>MGYTLCVLGCGTMGIAILSGVLDSLDTSKHSLTNGTNGTKGTNGTNGVHKWEAHTPGTVSPVGPPDVSTPTRFIACVSREATAKKLVSLFASMGEAASNVEVLASKNVQAVKQADVVLLCCKPPVAEKILSEQGMGDVLQGKLLISILAGVTISQLTDWVPPSTRVVRAMPNTPCKIREGMTVVTTLPPSPDEESDDVIILKIFSSIGRCRYLDEKHFDAATALAGSGPAIACVLLDAMADGGVMMGLSRSAALELAAQTFQGAARMVLQNAHPAQIKDAVCTPGGCTIAGLLALEDGRVRSTIARGIQAATERAGELGQFSKK</sequence>
<evidence type="ECO:0000256" key="6">
    <source>
        <dbReference type="SAM" id="SignalP"/>
    </source>
</evidence>
<evidence type="ECO:0000259" key="8">
    <source>
        <dbReference type="Pfam" id="PF14748"/>
    </source>
</evidence>
<dbReference type="InterPro" id="IPR008927">
    <property type="entry name" value="6-PGluconate_DH-like_C_sf"/>
</dbReference>
<dbReference type="PANTHER" id="PTHR11645">
    <property type="entry name" value="PYRROLINE-5-CARBOXYLATE REDUCTASE"/>
    <property type="match status" value="1"/>
</dbReference>
<dbReference type="Gene3D" id="3.40.50.720">
    <property type="entry name" value="NAD(P)-binding Rossmann-like Domain"/>
    <property type="match status" value="1"/>
</dbReference>
<feature type="region of interest" description="Disordered" evidence="5">
    <location>
        <begin position="32"/>
        <end position="64"/>
    </location>
</feature>
<dbReference type="SUPFAM" id="SSF51735">
    <property type="entry name" value="NAD(P)-binding Rossmann-fold domains"/>
    <property type="match status" value="1"/>
</dbReference>
<gene>
    <name evidence="9" type="ORF">Agabi119p4_3625</name>
</gene>
<dbReference type="EC" id="1.5.1.2" evidence="4"/>
<dbReference type="NCBIfam" id="TIGR00112">
    <property type="entry name" value="proC"/>
    <property type="match status" value="1"/>
</dbReference>
<dbReference type="OMA" id="VWAVKPQ"/>
<dbReference type="Gene3D" id="1.10.3730.10">
    <property type="entry name" value="ProC C-terminal domain-like"/>
    <property type="match status" value="1"/>
</dbReference>
<keyword evidence="4" id="KW-0641">Proline biosynthesis</keyword>
<evidence type="ECO:0000256" key="4">
    <source>
        <dbReference type="RuleBase" id="RU003903"/>
    </source>
</evidence>
<evidence type="ECO:0000313" key="9">
    <source>
        <dbReference type="EMBL" id="KAF7777553.1"/>
    </source>
</evidence>
<evidence type="ECO:0000259" key="7">
    <source>
        <dbReference type="Pfam" id="PF03807"/>
    </source>
</evidence>
<dbReference type="GO" id="GO:0055129">
    <property type="term" value="P:L-proline biosynthetic process"/>
    <property type="evidence" value="ECO:0007669"/>
    <property type="project" value="UniProtKB-UniPathway"/>
</dbReference>